<sequence>MLRFEKLLNPNIQYTRSVDWPSVREFFTLVQSEPGSVPREFEDPMKDYAGTDATIVRLNEHLAKRKKQVEAQQEKLAEQQSSITSSMATYRTLQSANTTLSSQVQQLKAELEKANETIRLHDSHRINLEQVTESRDTWHSAFASELETKATQLNKKQIEINDLQTDFESVQENIHRLETECTRTEAYNNSQVATVMLAPKPAGFALMPNAPKKKSESFRLLSKIFASRIARKTTMMTPQKGE</sequence>
<keyword evidence="1" id="KW-0175">Coiled coil</keyword>
<evidence type="ECO:0000313" key="3">
    <source>
        <dbReference type="Proteomes" id="UP001521785"/>
    </source>
</evidence>
<gene>
    <name evidence="2" type="ORF">SLS60_004393</name>
</gene>
<evidence type="ECO:0000313" key="2">
    <source>
        <dbReference type="EMBL" id="KAL1604853.1"/>
    </source>
</evidence>
<protein>
    <submittedName>
        <fullName evidence="2">Uncharacterized protein</fullName>
    </submittedName>
</protein>
<organism evidence="2 3">
    <name type="scientific">Paraconiothyrium brasiliense</name>
    <dbReference type="NCBI Taxonomy" id="300254"/>
    <lineage>
        <taxon>Eukaryota</taxon>
        <taxon>Fungi</taxon>
        <taxon>Dikarya</taxon>
        <taxon>Ascomycota</taxon>
        <taxon>Pezizomycotina</taxon>
        <taxon>Dothideomycetes</taxon>
        <taxon>Pleosporomycetidae</taxon>
        <taxon>Pleosporales</taxon>
        <taxon>Massarineae</taxon>
        <taxon>Didymosphaeriaceae</taxon>
        <taxon>Paraconiothyrium</taxon>
    </lineage>
</organism>
<proteinExistence type="predicted"/>
<name>A0ABR3RK81_9PLEO</name>
<dbReference type="EMBL" id="JAKJXO020000005">
    <property type="protein sequence ID" value="KAL1604853.1"/>
    <property type="molecule type" value="Genomic_DNA"/>
</dbReference>
<dbReference type="Gene3D" id="1.10.287.1490">
    <property type="match status" value="1"/>
</dbReference>
<comment type="caution">
    <text evidence="2">The sequence shown here is derived from an EMBL/GenBank/DDBJ whole genome shotgun (WGS) entry which is preliminary data.</text>
</comment>
<dbReference type="Proteomes" id="UP001521785">
    <property type="component" value="Unassembled WGS sequence"/>
</dbReference>
<accession>A0ABR3RK81</accession>
<keyword evidence="3" id="KW-1185">Reference proteome</keyword>
<feature type="coiled-coil region" evidence="1">
    <location>
        <begin position="55"/>
        <end position="180"/>
    </location>
</feature>
<reference evidence="2 3" key="1">
    <citation type="submission" date="2024-02" db="EMBL/GenBank/DDBJ databases">
        <title>De novo assembly and annotation of 12 fungi associated with fruit tree decline syndrome in Ontario, Canada.</title>
        <authorList>
            <person name="Sulman M."/>
            <person name="Ellouze W."/>
            <person name="Ilyukhin E."/>
        </authorList>
    </citation>
    <scope>NUCLEOTIDE SEQUENCE [LARGE SCALE GENOMIC DNA]</scope>
    <source>
        <strain evidence="2 3">M42-189</strain>
    </source>
</reference>
<evidence type="ECO:0000256" key="1">
    <source>
        <dbReference type="SAM" id="Coils"/>
    </source>
</evidence>